<evidence type="ECO:0000256" key="1">
    <source>
        <dbReference type="SAM" id="MobiDB-lite"/>
    </source>
</evidence>
<keyword evidence="4" id="KW-1185">Reference proteome</keyword>
<feature type="compositionally biased region" description="Basic residues" evidence="1">
    <location>
        <begin position="213"/>
        <end position="223"/>
    </location>
</feature>
<dbReference type="AlphaFoldDB" id="A0A2A7N490"/>
<dbReference type="EMBL" id="PDCP01000019">
    <property type="protein sequence ID" value="PEG38583.1"/>
    <property type="molecule type" value="Genomic_DNA"/>
</dbReference>
<feature type="domain" description="N-acetyltransferase" evidence="2">
    <location>
        <begin position="21"/>
        <end position="185"/>
    </location>
</feature>
<dbReference type="PROSITE" id="PS51186">
    <property type="entry name" value="GNAT"/>
    <property type="match status" value="1"/>
</dbReference>
<dbReference type="InterPro" id="IPR000182">
    <property type="entry name" value="GNAT_dom"/>
</dbReference>
<organism evidence="3 4">
    <name type="scientific">Mycolicibacterium agri</name>
    <name type="common">Mycobacterium agri</name>
    <dbReference type="NCBI Taxonomy" id="36811"/>
    <lineage>
        <taxon>Bacteria</taxon>
        <taxon>Bacillati</taxon>
        <taxon>Actinomycetota</taxon>
        <taxon>Actinomycetes</taxon>
        <taxon>Mycobacteriales</taxon>
        <taxon>Mycobacteriaceae</taxon>
        <taxon>Mycolicibacterium</taxon>
    </lineage>
</organism>
<dbReference type="CDD" id="cd04301">
    <property type="entry name" value="NAT_SF"/>
    <property type="match status" value="1"/>
</dbReference>
<evidence type="ECO:0000313" key="3">
    <source>
        <dbReference type="EMBL" id="PEG38583.1"/>
    </source>
</evidence>
<dbReference type="GO" id="GO:0016747">
    <property type="term" value="F:acyltransferase activity, transferring groups other than amino-acyl groups"/>
    <property type="evidence" value="ECO:0007669"/>
    <property type="project" value="InterPro"/>
</dbReference>
<feature type="region of interest" description="Disordered" evidence="1">
    <location>
        <begin position="189"/>
        <end position="223"/>
    </location>
</feature>
<dbReference type="SUPFAM" id="SSF55729">
    <property type="entry name" value="Acyl-CoA N-acyltransferases (Nat)"/>
    <property type="match status" value="1"/>
</dbReference>
<proteinExistence type="predicted"/>
<accession>A0A2A7N490</accession>
<gene>
    <name evidence="3" type="ORF">CQY20_12865</name>
</gene>
<comment type="caution">
    <text evidence="3">The sequence shown here is derived from an EMBL/GenBank/DDBJ whole genome shotgun (WGS) entry which is preliminary data.</text>
</comment>
<dbReference type="Gene3D" id="3.40.630.30">
    <property type="match status" value="1"/>
</dbReference>
<sequence length="223" mass="24668">MSTQRASSRRSRPVRRVDPDIVVREWRPEDLPNLERLGAQLSRRTLASRFHGGATGIPEDYLNYIRQWWPTRWNAAVALRGGILIGWSEYSLDHTDLRGAEVGVCVAEAEQGRGLGTALVRAAIDLCVARDVSTIHALVSDDNAAALCLYRKVMPRNGESKATGHTVTYRLDIEPSAFTLSSAATASVTVAGEEPRTSRSPLRAVQTGGPRSGKLRRRRRIRR</sequence>
<reference evidence="3 4" key="1">
    <citation type="submission" date="2017-10" db="EMBL/GenBank/DDBJ databases">
        <title>The new phylogeny of genus Mycobacterium.</title>
        <authorList>
            <person name="Tortoli E."/>
            <person name="Trovato A."/>
            <person name="Cirillo D.M."/>
        </authorList>
    </citation>
    <scope>NUCLEOTIDE SEQUENCE [LARGE SCALE GENOMIC DNA]</scope>
    <source>
        <strain evidence="3 4">CCUG37673</strain>
    </source>
</reference>
<dbReference type="InterPro" id="IPR016181">
    <property type="entry name" value="Acyl_CoA_acyltransferase"/>
</dbReference>
<dbReference type="Pfam" id="PF00583">
    <property type="entry name" value="Acetyltransf_1"/>
    <property type="match status" value="1"/>
</dbReference>
<protein>
    <recommendedName>
        <fullName evidence="2">N-acetyltransferase domain-containing protein</fullName>
    </recommendedName>
</protein>
<evidence type="ECO:0000313" key="4">
    <source>
        <dbReference type="Proteomes" id="UP000220914"/>
    </source>
</evidence>
<name>A0A2A7N490_MYCAG</name>
<dbReference type="OrthoDB" id="9805924at2"/>
<dbReference type="Proteomes" id="UP000220914">
    <property type="component" value="Unassembled WGS sequence"/>
</dbReference>
<evidence type="ECO:0000259" key="2">
    <source>
        <dbReference type="PROSITE" id="PS51186"/>
    </source>
</evidence>